<dbReference type="GO" id="GO:0016604">
    <property type="term" value="C:nuclear body"/>
    <property type="evidence" value="ECO:0007669"/>
    <property type="project" value="TreeGrafter"/>
</dbReference>
<accession>A0AAD5PKG6</accession>
<name>A0AAD5PKG6_9FUNG</name>
<comment type="caution">
    <text evidence="8">The sequence shown here is derived from an EMBL/GenBank/DDBJ whole genome shotgun (WGS) entry which is preliminary data.</text>
</comment>
<evidence type="ECO:0000259" key="6">
    <source>
        <dbReference type="Pfam" id="PF13086"/>
    </source>
</evidence>
<evidence type="ECO:0000256" key="2">
    <source>
        <dbReference type="ARBA" id="ARBA00022741"/>
    </source>
</evidence>
<dbReference type="InterPro" id="IPR027417">
    <property type="entry name" value="P-loop_NTPase"/>
</dbReference>
<evidence type="ECO:0000256" key="3">
    <source>
        <dbReference type="ARBA" id="ARBA00022801"/>
    </source>
</evidence>
<dbReference type="GO" id="GO:0004386">
    <property type="term" value="F:helicase activity"/>
    <property type="evidence" value="ECO:0007669"/>
    <property type="project" value="UniProtKB-KW"/>
</dbReference>
<dbReference type="GO" id="GO:0006369">
    <property type="term" value="P:termination of RNA polymerase II transcription"/>
    <property type="evidence" value="ECO:0007669"/>
    <property type="project" value="TreeGrafter"/>
</dbReference>
<evidence type="ECO:0000256" key="1">
    <source>
        <dbReference type="ARBA" id="ARBA00007913"/>
    </source>
</evidence>
<dbReference type="SUPFAM" id="SSF52540">
    <property type="entry name" value="P-loop containing nucleoside triphosphate hydrolases"/>
    <property type="match status" value="1"/>
</dbReference>
<gene>
    <name evidence="8" type="ORF">BDA99DRAFT_430927</name>
</gene>
<reference evidence="8" key="2">
    <citation type="submission" date="2023-02" db="EMBL/GenBank/DDBJ databases">
        <authorList>
            <consortium name="DOE Joint Genome Institute"/>
            <person name="Mondo S.J."/>
            <person name="Chang Y."/>
            <person name="Wang Y."/>
            <person name="Ahrendt S."/>
            <person name="Andreopoulos W."/>
            <person name="Barry K."/>
            <person name="Beard J."/>
            <person name="Benny G.L."/>
            <person name="Blankenship S."/>
            <person name="Bonito G."/>
            <person name="Cuomo C."/>
            <person name="Desiro A."/>
            <person name="Gervers K.A."/>
            <person name="Hundley H."/>
            <person name="Kuo A."/>
            <person name="LaButti K."/>
            <person name="Lang B.F."/>
            <person name="Lipzen A."/>
            <person name="O'Donnell K."/>
            <person name="Pangilinan J."/>
            <person name="Reynolds N."/>
            <person name="Sandor L."/>
            <person name="Smith M.W."/>
            <person name="Tsang A."/>
            <person name="Grigoriev I.V."/>
            <person name="Stajich J.E."/>
            <person name="Spatafora J.W."/>
        </authorList>
    </citation>
    <scope>NUCLEOTIDE SEQUENCE</scope>
    <source>
        <strain evidence="8">RSA 2281</strain>
    </source>
</reference>
<dbReference type="GO" id="GO:0005524">
    <property type="term" value="F:ATP binding"/>
    <property type="evidence" value="ECO:0007669"/>
    <property type="project" value="UniProtKB-KW"/>
</dbReference>
<keyword evidence="4" id="KW-0347">Helicase</keyword>
<keyword evidence="3" id="KW-0378">Hydrolase</keyword>
<dbReference type="PANTHER" id="PTHR10887:SF531">
    <property type="entry name" value="PROTEIN ZGRF1"/>
    <property type="match status" value="1"/>
</dbReference>
<keyword evidence="2" id="KW-0547">Nucleotide-binding</keyword>
<dbReference type="PANTHER" id="PTHR10887">
    <property type="entry name" value="DNA2/NAM7 HELICASE FAMILY"/>
    <property type="match status" value="1"/>
</dbReference>
<feature type="non-terminal residue" evidence="8">
    <location>
        <position position="1"/>
    </location>
</feature>
<reference evidence="8" key="1">
    <citation type="journal article" date="2022" name="IScience">
        <title>Evolution of zygomycete secretomes and the origins of terrestrial fungal ecologies.</title>
        <authorList>
            <person name="Chang Y."/>
            <person name="Wang Y."/>
            <person name="Mondo S."/>
            <person name="Ahrendt S."/>
            <person name="Andreopoulos W."/>
            <person name="Barry K."/>
            <person name="Beard J."/>
            <person name="Benny G.L."/>
            <person name="Blankenship S."/>
            <person name="Bonito G."/>
            <person name="Cuomo C."/>
            <person name="Desiro A."/>
            <person name="Gervers K.A."/>
            <person name="Hundley H."/>
            <person name="Kuo A."/>
            <person name="LaButti K."/>
            <person name="Lang B.F."/>
            <person name="Lipzen A."/>
            <person name="O'Donnell K."/>
            <person name="Pangilinan J."/>
            <person name="Reynolds N."/>
            <person name="Sandor L."/>
            <person name="Smith M.E."/>
            <person name="Tsang A."/>
            <person name="Grigoriev I.V."/>
            <person name="Stajich J.E."/>
            <person name="Spatafora J.W."/>
        </authorList>
    </citation>
    <scope>NUCLEOTIDE SEQUENCE</scope>
    <source>
        <strain evidence="8">RSA 2281</strain>
    </source>
</reference>
<dbReference type="GO" id="GO:0016787">
    <property type="term" value="F:hydrolase activity"/>
    <property type="evidence" value="ECO:0007669"/>
    <property type="project" value="UniProtKB-KW"/>
</dbReference>
<dbReference type="InterPro" id="IPR041677">
    <property type="entry name" value="DNA2/NAM7_AAA_11"/>
</dbReference>
<feature type="domain" description="DNA2/NAM7 helicase helicase" evidence="6">
    <location>
        <begin position="572"/>
        <end position="689"/>
    </location>
</feature>
<evidence type="ECO:0000313" key="8">
    <source>
        <dbReference type="EMBL" id="KAI9275618.1"/>
    </source>
</evidence>
<dbReference type="Proteomes" id="UP001209540">
    <property type="component" value="Unassembled WGS sequence"/>
</dbReference>
<sequence length="946" mass="106602">LVLTDEKGYNIDKKFSKTGEPSEGDEVEFDGHIVTVESYTSQEPYAVQNMVAAAVEGRATPTPAIHAPMTPQPHNVHGNHLVRADAQQTPPTPQDSSNTLFNQFAFDDKAVRAPSMKRIGKRIIQHSPPPQNEQMINNSPMEIDNPTATSIQTTPSSSKIINNISNTSSTAPATSIQIQQPQRRVRVGLSKRTNNAIHNDDSNSMNDTTSNSFSLPKTMIVNNNISIPIVLQFPTKDKALSMASNRVHLKRTKIVPTTFRNHTQYRDVYQKIIHEHLQILLLNYGVFFYMIHKTVSQKPSDQLERNFRSKGLGFYASCEMQSTGRVTSQDRYRLKIRNREHHSKYGKDDIWVISKNSGFDAQYTFLAKSTFYGPFSDGYLEVECLTARDTRVASRLLDDRAPVYALRSVSASNEYMMLDALQDKLEKLPLLPYILYDDKKRNKKTKNQDPLVPIGNLEFIRITREDNIDIGQKLHETIQRYHLNDDQQSVLRQVAKSVIVAPNWSEKPDSPVTLVHGVFGSGKRYYSGRYPGHSLRLAVTVANSSFICLSSLDKLGYDSFVRVGSLKKIAKSILPYTIRAKSSSNEELKELEQMLEDPLNSEEDIELIASTIQKFRRSENTMQLQNMDVVGTTCMASTFDIFGNTSFSLALVDEASQLTEPISMVPLTRFSCSRLIMIGDPLQLPPTVTTTAEEGKAGQGLDKTLFDRMTECHPDISSISNHLFYSRQLLDGISNEDRKPLIDGLPSLMFVDVGGQEQRNLRSNSFWNETEASIATYVIDALMALSISPSDIGVITLYKEQADKMIEFIGNNQLEKKQSVQVSTVDAFQGGEKEVIILSTVRTTNSSFIDNYPRVNVAVTRARRHLIILGKQTLLLNNDLWGNIVMRCQGMIPDTNFVILIEKQQHNNILCNLFIYYFIFIDNSLTGHDFAQLLKRLQLTNDSSIH</sequence>
<dbReference type="Pfam" id="PF13087">
    <property type="entry name" value="AAA_12"/>
    <property type="match status" value="1"/>
</dbReference>
<dbReference type="GO" id="GO:0005694">
    <property type="term" value="C:chromosome"/>
    <property type="evidence" value="ECO:0007669"/>
    <property type="project" value="UniProtKB-ARBA"/>
</dbReference>
<keyword evidence="5" id="KW-0067">ATP-binding</keyword>
<evidence type="ECO:0000256" key="4">
    <source>
        <dbReference type="ARBA" id="ARBA00022806"/>
    </source>
</evidence>
<dbReference type="InterPro" id="IPR045055">
    <property type="entry name" value="DNA2/NAM7-like"/>
</dbReference>
<feature type="domain" description="DNA2/NAM7 helicase-like C-terminal" evidence="7">
    <location>
        <begin position="712"/>
        <end position="872"/>
    </location>
</feature>
<keyword evidence="9" id="KW-1185">Reference proteome</keyword>
<evidence type="ECO:0000256" key="5">
    <source>
        <dbReference type="ARBA" id="ARBA00022840"/>
    </source>
</evidence>
<dbReference type="Gene3D" id="3.40.50.300">
    <property type="entry name" value="P-loop containing nucleotide triphosphate hydrolases"/>
    <property type="match status" value="2"/>
</dbReference>
<dbReference type="FunFam" id="3.40.50.300:FF:000326">
    <property type="entry name" value="P-loop containing nucleoside triphosphate hydrolase"/>
    <property type="match status" value="1"/>
</dbReference>
<protein>
    <submittedName>
        <fullName evidence="8">AAA domain-containing protein</fullName>
    </submittedName>
</protein>
<dbReference type="InterPro" id="IPR047187">
    <property type="entry name" value="SF1_C_Upf1"/>
</dbReference>
<dbReference type="InterPro" id="IPR041679">
    <property type="entry name" value="DNA2/NAM7-like_C"/>
</dbReference>
<comment type="similarity">
    <text evidence="1">Belongs to the DNA2/NAM7 helicase family.</text>
</comment>
<dbReference type="AlphaFoldDB" id="A0AAD5PKG6"/>
<organism evidence="8 9">
    <name type="scientific">Phascolomyces articulosus</name>
    <dbReference type="NCBI Taxonomy" id="60185"/>
    <lineage>
        <taxon>Eukaryota</taxon>
        <taxon>Fungi</taxon>
        <taxon>Fungi incertae sedis</taxon>
        <taxon>Mucoromycota</taxon>
        <taxon>Mucoromycotina</taxon>
        <taxon>Mucoromycetes</taxon>
        <taxon>Mucorales</taxon>
        <taxon>Lichtheimiaceae</taxon>
        <taxon>Phascolomyces</taxon>
    </lineage>
</organism>
<dbReference type="CDD" id="cd18808">
    <property type="entry name" value="SF1_C_Upf1"/>
    <property type="match status" value="1"/>
</dbReference>
<dbReference type="Pfam" id="PF13086">
    <property type="entry name" value="AAA_11"/>
    <property type="match status" value="1"/>
</dbReference>
<evidence type="ECO:0000259" key="7">
    <source>
        <dbReference type="Pfam" id="PF13087"/>
    </source>
</evidence>
<dbReference type="EMBL" id="JAIXMP010000003">
    <property type="protein sequence ID" value="KAI9275618.1"/>
    <property type="molecule type" value="Genomic_DNA"/>
</dbReference>
<evidence type="ECO:0000313" key="9">
    <source>
        <dbReference type="Proteomes" id="UP001209540"/>
    </source>
</evidence>
<proteinExistence type="inferred from homology"/>
<dbReference type="GO" id="GO:0001147">
    <property type="term" value="F:transcription termination site sequence-specific DNA binding"/>
    <property type="evidence" value="ECO:0007669"/>
    <property type="project" value="TreeGrafter"/>
</dbReference>